<keyword evidence="1" id="KW-0812">Transmembrane</keyword>
<protein>
    <submittedName>
        <fullName evidence="2">Uncharacterized protein</fullName>
    </submittedName>
</protein>
<keyword evidence="1" id="KW-0472">Membrane</keyword>
<reference evidence="2" key="1">
    <citation type="journal article" date="2020" name="Nature">
        <title>Giant virus diversity and host interactions through global metagenomics.</title>
        <authorList>
            <person name="Schulz F."/>
            <person name="Roux S."/>
            <person name="Paez-Espino D."/>
            <person name="Jungbluth S."/>
            <person name="Walsh D.A."/>
            <person name="Denef V.J."/>
            <person name="McMahon K.D."/>
            <person name="Konstantinidis K.T."/>
            <person name="Eloe-Fadrosh E.A."/>
            <person name="Kyrpides N.C."/>
            <person name="Woyke T."/>
        </authorList>
    </citation>
    <scope>NUCLEOTIDE SEQUENCE</scope>
    <source>
        <strain evidence="2">GVMAG-M-3300023179-114</strain>
    </source>
</reference>
<proteinExistence type="predicted"/>
<evidence type="ECO:0000256" key="1">
    <source>
        <dbReference type="SAM" id="Phobius"/>
    </source>
</evidence>
<sequence length="291" mass="34589">MYTVNYENFDWKTYIDINPDLKETNICKKEAAWKHWIDYGSLEERALSLYNNTNVHNGRFGNLFFVNMVLHFISLKYNLKSTYKYFDKFQKLGVYLYSGKYEYVHSITVTDDNFLHIIQTSKYSKTNIIINNDNWFQKPEFVTFLKSYFSIPHNKLNIINNNIFNCRYNSNNDLFMHIRLGDVKYQTHCIEEYYEKVLSNTEFDTGYISSDSIEDPLCQKLIHKYKLTVIDKSEVETIMFASTCNIIVLSGGTFSWLIGFFAFFSKQIYYPDVQTPWYGDIFKLLGWTFVP</sequence>
<evidence type="ECO:0000313" key="2">
    <source>
        <dbReference type="EMBL" id="QHT22768.1"/>
    </source>
</evidence>
<dbReference type="EMBL" id="MN739720">
    <property type="protein sequence ID" value="QHT22768.1"/>
    <property type="molecule type" value="Genomic_DNA"/>
</dbReference>
<name>A0A6C0E1Y0_9ZZZZ</name>
<organism evidence="2">
    <name type="scientific">viral metagenome</name>
    <dbReference type="NCBI Taxonomy" id="1070528"/>
    <lineage>
        <taxon>unclassified sequences</taxon>
        <taxon>metagenomes</taxon>
        <taxon>organismal metagenomes</taxon>
    </lineage>
</organism>
<feature type="transmembrane region" description="Helical" evidence="1">
    <location>
        <begin position="246"/>
        <end position="264"/>
    </location>
</feature>
<keyword evidence="1" id="KW-1133">Transmembrane helix</keyword>
<accession>A0A6C0E1Y0</accession>
<dbReference type="AlphaFoldDB" id="A0A6C0E1Y0"/>